<organismHost>
    <name type="scientific">Acanthamoeba polyphaga</name>
    <name type="common">Amoeba</name>
    <dbReference type="NCBI Taxonomy" id="5757"/>
</organismHost>
<accession>A0A2L2DNS2</accession>
<sequence>MGIYIMEIYRFNIDDAVKAVVIIDFCEVDDKVNKDCDGNHYNYLADKKLGKYEKELIDDVYNYYIRCVNFIKDNWCKEYYCKKMPNTNIMKIEDLFIDHIKNEDDSIIVNTIIAAHKLHDRMIRYNINVYDFNGCECGGYTPAFTGRCDCGNRRVRLTHKGLNIKWIDRFNLDSKESVSIAIGY</sequence>
<dbReference type="Proteomes" id="UP000279644">
    <property type="component" value="Segment"/>
</dbReference>
<proteinExistence type="predicted"/>
<name>A0A2L2DNS2_MIMIV</name>
<dbReference type="EMBL" id="MG602508">
    <property type="protein sequence ID" value="AVG47813.1"/>
    <property type="molecule type" value="Genomic_DNA"/>
</dbReference>
<reference evidence="1" key="1">
    <citation type="journal article" date="2017" name="Front. Microbiol.">
        <title>Genome Characterization of the First Mimiviruses of Lineage C Isolated in Brazil.</title>
        <authorList>
            <person name="Assis F.L."/>
            <person name="Franco-Luiz A.P.M."/>
            <person name="Dos Santos R.N."/>
            <person name="Campos F.S."/>
            <person name="Dornas F.P."/>
            <person name="Borato P.V.M."/>
            <person name="Franco A.C."/>
            <person name="Abrahao J.S."/>
            <person name="Colson P."/>
            <person name="Scola B."/>
        </authorList>
    </citation>
    <scope>NUCLEOTIDE SEQUENCE [LARGE SCALE GENOMIC DNA]</scope>
</reference>
<protein>
    <submittedName>
        <fullName evidence="1">Uncharacterized protein</fullName>
    </submittedName>
</protein>
<organism evidence="1">
    <name type="scientific">Acanthamoeba polyphaga mimivirus</name>
    <name type="common">APMV</name>
    <dbReference type="NCBI Taxonomy" id="212035"/>
    <lineage>
        <taxon>Viruses</taxon>
        <taxon>Varidnaviria</taxon>
        <taxon>Bamfordvirae</taxon>
        <taxon>Nucleocytoviricota</taxon>
        <taxon>Megaviricetes</taxon>
        <taxon>Imitervirales</taxon>
        <taxon>Mimiviridae</taxon>
        <taxon>Megamimivirinae</taxon>
        <taxon>Mimivirus</taxon>
        <taxon>Mimivirus bradfordmassiliense</taxon>
    </lineage>
</organism>
<evidence type="ECO:0000313" key="1">
    <source>
        <dbReference type="EMBL" id="AVG47813.1"/>
    </source>
</evidence>